<reference evidence="1" key="1">
    <citation type="submission" date="2022-01" db="EMBL/GenBank/DDBJ databases">
        <authorList>
            <person name="Lagorce A."/>
        </authorList>
    </citation>
    <scope>NUCLEOTIDE SEQUENCE</scope>
    <source>
        <strain evidence="1">Th15_F1_A12</strain>
    </source>
</reference>
<dbReference type="EMBL" id="CAKMUD010000101">
    <property type="protein sequence ID" value="CAH1601096.1"/>
    <property type="molecule type" value="Genomic_DNA"/>
</dbReference>
<evidence type="ECO:0000313" key="1">
    <source>
        <dbReference type="EMBL" id="CAH1601096.1"/>
    </source>
</evidence>
<comment type="caution">
    <text evidence="1">The sequence shown here is derived from an EMBL/GenBank/DDBJ whole genome shotgun (WGS) entry which is preliminary data.</text>
</comment>
<gene>
    <name evidence="1" type="ORF">THF1A12_460023</name>
</gene>
<organism evidence="1 2">
    <name type="scientific">Vibrio jasicida</name>
    <dbReference type="NCBI Taxonomy" id="766224"/>
    <lineage>
        <taxon>Bacteria</taxon>
        <taxon>Pseudomonadati</taxon>
        <taxon>Pseudomonadota</taxon>
        <taxon>Gammaproteobacteria</taxon>
        <taxon>Vibrionales</taxon>
        <taxon>Vibrionaceae</taxon>
        <taxon>Vibrio</taxon>
    </lineage>
</organism>
<sequence>MQYYSLNTSSYSAVFMVKLYLTRILYMNLLPVLENCST</sequence>
<dbReference type="Proteomes" id="UP001295462">
    <property type="component" value="Unassembled WGS sequence"/>
</dbReference>
<name>A0AAU9QT81_9VIBR</name>
<protein>
    <submittedName>
        <fullName evidence="1">Uncharacterized protein</fullName>
    </submittedName>
</protein>
<evidence type="ECO:0000313" key="2">
    <source>
        <dbReference type="Proteomes" id="UP001295462"/>
    </source>
</evidence>
<accession>A0AAU9QT81</accession>
<proteinExistence type="predicted"/>
<dbReference type="AlphaFoldDB" id="A0AAU9QT81"/>